<keyword evidence="2" id="KW-0732">Signal</keyword>
<gene>
    <name evidence="3" type="ORF">AK812_SmicGene17275</name>
</gene>
<comment type="caution">
    <text evidence="3">The sequence shown here is derived from an EMBL/GenBank/DDBJ whole genome shotgun (WGS) entry which is preliminary data.</text>
</comment>
<evidence type="ECO:0000256" key="1">
    <source>
        <dbReference type="SAM" id="MobiDB-lite"/>
    </source>
</evidence>
<sequence length="783" mass="88820">MPRSGRSWAFAGLALEICYGLECQPEISALNQQQIPTTCPRLVSLLRGGGWLEDGVLQDEAGSPDSTIQALDVEKPEPVERHPQNQEPEVMPQARAPGADTTTSTAAARLGDPAELTCLLPICRLHEDTAPRLFILEHTDGAGHRLKSMLEAIAISWRNKINFGGLVGQLWPLTDQHINIRVVVDAVFGSGASQKLYIYNITTKPRFQFKFNDVRALEAQVQLARPSAALFCHAVNEWTWPQFHQGYDRSVPTSDYFPGWLRDQMRKHLDLQPLVFASGKISVVMHLRRADLERSDTRATPDVYYYGLAEEIKKLLPPEDLDFHVWSSPKNIPAFDYHFWKSEDFDGYRQRGMTVHLDEKIDDNDDMLKAWVHMSRADIFIMSQSSFSMVPAYMNTNCVIFPSNIDSPLENWVNGKEQQRSSYRTELAKCVERANKHRTSGVTGAATGTSLVSQQDPSACKLQAGLDTSQGPQVCNMRDPTAPKLYILEHTDGAGHRMKSILEAIALSWRNKLNFGGLIGQLQPLTDQHINFRMVVDAIFGPDASRNFFIHNISSKPTFIEVPSARELEAKVSSFQPGTLVYCHAVNEWGYDRSVPTSDYFPGWLRDQMRKHLDLQPLVFASGKISVVMHLRRADLERSDTRATPDAYYYGLAEEIKKLLPPEDLDFHVWSSPKNIPAFDYHFWKSEDFDGYRQRGMTVHLDEKIDDNDDMLKAWVHMSRADIFIMSQSSFSMVPAYMNTNCVIFPSNIDSPLENWVNGKEQQRSSYRTELAKCVERAKQRLV</sequence>
<evidence type="ECO:0000313" key="3">
    <source>
        <dbReference type="EMBL" id="OLQ00111.1"/>
    </source>
</evidence>
<organism evidence="3 4">
    <name type="scientific">Symbiodinium microadriaticum</name>
    <name type="common">Dinoflagellate</name>
    <name type="synonym">Zooxanthella microadriatica</name>
    <dbReference type="NCBI Taxonomy" id="2951"/>
    <lineage>
        <taxon>Eukaryota</taxon>
        <taxon>Sar</taxon>
        <taxon>Alveolata</taxon>
        <taxon>Dinophyceae</taxon>
        <taxon>Suessiales</taxon>
        <taxon>Symbiodiniaceae</taxon>
        <taxon>Symbiodinium</taxon>
    </lineage>
</organism>
<dbReference type="Proteomes" id="UP000186817">
    <property type="component" value="Unassembled WGS sequence"/>
</dbReference>
<feature type="signal peptide" evidence="2">
    <location>
        <begin position="1"/>
        <end position="23"/>
    </location>
</feature>
<dbReference type="EMBL" id="LSRX01000339">
    <property type="protein sequence ID" value="OLQ00111.1"/>
    <property type="molecule type" value="Genomic_DNA"/>
</dbReference>
<accession>A0A1Q9DY45</accession>
<dbReference type="AlphaFoldDB" id="A0A1Q9DY45"/>
<feature type="compositionally biased region" description="Basic and acidic residues" evidence="1">
    <location>
        <begin position="74"/>
        <end position="84"/>
    </location>
</feature>
<feature type="region of interest" description="Disordered" evidence="1">
    <location>
        <begin position="74"/>
        <end position="107"/>
    </location>
</feature>
<dbReference type="OrthoDB" id="416448at2759"/>
<evidence type="ECO:0000313" key="4">
    <source>
        <dbReference type="Proteomes" id="UP000186817"/>
    </source>
</evidence>
<evidence type="ECO:0000256" key="2">
    <source>
        <dbReference type="SAM" id="SignalP"/>
    </source>
</evidence>
<reference evidence="3 4" key="1">
    <citation type="submission" date="2016-02" db="EMBL/GenBank/DDBJ databases">
        <title>Genome analysis of coral dinoflagellate symbionts highlights evolutionary adaptations to a symbiotic lifestyle.</title>
        <authorList>
            <person name="Aranda M."/>
            <person name="Li Y."/>
            <person name="Liew Y.J."/>
            <person name="Baumgarten S."/>
            <person name="Simakov O."/>
            <person name="Wilson M."/>
            <person name="Piel J."/>
            <person name="Ashoor H."/>
            <person name="Bougouffa S."/>
            <person name="Bajic V.B."/>
            <person name="Ryu T."/>
            <person name="Ravasi T."/>
            <person name="Bayer T."/>
            <person name="Micklem G."/>
            <person name="Kim H."/>
            <person name="Bhak J."/>
            <person name="Lajeunesse T.C."/>
            <person name="Voolstra C.R."/>
        </authorList>
    </citation>
    <scope>NUCLEOTIDE SEQUENCE [LARGE SCALE GENOMIC DNA]</scope>
    <source>
        <strain evidence="3 4">CCMP2467</strain>
    </source>
</reference>
<protein>
    <submittedName>
        <fullName evidence="3">Uncharacterized protein</fullName>
    </submittedName>
</protein>
<proteinExistence type="predicted"/>
<feature type="chain" id="PRO_5013317080" evidence="2">
    <location>
        <begin position="24"/>
        <end position="783"/>
    </location>
</feature>
<name>A0A1Q9DY45_SYMMI</name>
<keyword evidence="4" id="KW-1185">Reference proteome</keyword>